<gene>
    <name evidence="5" type="ORF">JW984_07155</name>
</gene>
<dbReference type="InterPro" id="IPR015421">
    <property type="entry name" value="PyrdxlP-dep_Trfase_major"/>
</dbReference>
<dbReference type="AlphaFoldDB" id="A0A9D8PLY5"/>
<dbReference type="PANTHER" id="PTHR32325:SF4">
    <property type="entry name" value="TRYPTOPHANASE"/>
    <property type="match status" value="1"/>
</dbReference>
<dbReference type="Proteomes" id="UP000809273">
    <property type="component" value="Unassembled WGS sequence"/>
</dbReference>
<organism evidence="5 6">
    <name type="scientific">Candidatus Zymogenus saltonus</name>
    <dbReference type="NCBI Taxonomy" id="2844893"/>
    <lineage>
        <taxon>Bacteria</taxon>
        <taxon>Deltaproteobacteria</taxon>
        <taxon>Candidatus Zymogenia</taxon>
        <taxon>Candidatus Zymogeniales</taxon>
        <taxon>Candidatus Zymogenaceae</taxon>
        <taxon>Candidatus Zymogenus</taxon>
    </lineage>
</organism>
<dbReference type="InterPro" id="IPR015424">
    <property type="entry name" value="PyrdxlP-dep_Trfase"/>
</dbReference>
<evidence type="ECO:0000259" key="4">
    <source>
        <dbReference type="Pfam" id="PF01212"/>
    </source>
</evidence>
<comment type="caution">
    <text evidence="5">The sequence shown here is derived from an EMBL/GenBank/DDBJ whole genome shotgun (WGS) entry which is preliminary data.</text>
</comment>
<feature type="domain" description="Aromatic amino acid beta-eliminating lyase/threonine aldolase" evidence="4">
    <location>
        <begin position="44"/>
        <end position="276"/>
    </location>
</feature>
<dbReference type="EC" id="4.1.99.1" evidence="5"/>
<dbReference type="Gene3D" id="3.90.1150.10">
    <property type="entry name" value="Aspartate Aminotransferase, domain 1"/>
    <property type="match status" value="2"/>
</dbReference>
<keyword evidence="5" id="KW-0456">Lyase</keyword>
<evidence type="ECO:0000256" key="1">
    <source>
        <dbReference type="ARBA" id="ARBA00001933"/>
    </source>
</evidence>
<reference evidence="5" key="2">
    <citation type="submission" date="2021-01" db="EMBL/GenBank/DDBJ databases">
        <authorList>
            <person name="Hahn C.R."/>
            <person name="Youssef N.H."/>
            <person name="Elshahed M."/>
        </authorList>
    </citation>
    <scope>NUCLEOTIDE SEQUENCE</scope>
    <source>
        <strain evidence="5">Zod_Metabat.24</strain>
    </source>
</reference>
<feature type="domain" description="Aromatic amino acid beta-eliminating lyase/threonine aldolase" evidence="4">
    <location>
        <begin position="498"/>
        <end position="874"/>
    </location>
</feature>
<proteinExistence type="inferred from homology"/>
<name>A0A9D8PLY5_9DELT</name>
<dbReference type="GO" id="GO:0009034">
    <property type="term" value="F:tryptophanase activity"/>
    <property type="evidence" value="ECO:0007669"/>
    <property type="project" value="UniProtKB-EC"/>
</dbReference>
<reference evidence="5" key="1">
    <citation type="journal article" date="2021" name="Environ. Microbiol.">
        <title>Genomic characterization of three novel Desulfobacterota classes expand the metabolic and phylogenetic diversity of the phylum.</title>
        <authorList>
            <person name="Murphy C.L."/>
            <person name="Biggerstaff J."/>
            <person name="Eichhorn A."/>
            <person name="Ewing E."/>
            <person name="Shahan R."/>
            <person name="Soriano D."/>
            <person name="Stewart S."/>
            <person name="VanMol K."/>
            <person name="Walker R."/>
            <person name="Walters P."/>
            <person name="Elshahed M.S."/>
            <person name="Youssef N.H."/>
        </authorList>
    </citation>
    <scope>NUCLEOTIDE SEQUENCE</scope>
    <source>
        <strain evidence="5">Zod_Metabat.24</strain>
    </source>
</reference>
<dbReference type="PANTHER" id="PTHR32325">
    <property type="entry name" value="BETA-ELIMINATING LYASE-LIKE PROTEIN-RELATED"/>
    <property type="match status" value="1"/>
</dbReference>
<dbReference type="SUPFAM" id="SSF53383">
    <property type="entry name" value="PLP-dependent transferases"/>
    <property type="match status" value="2"/>
</dbReference>
<dbReference type="InterPro" id="IPR001597">
    <property type="entry name" value="ArAA_b-elim_lyase/Thr_aldolase"/>
</dbReference>
<evidence type="ECO:0000313" key="6">
    <source>
        <dbReference type="Proteomes" id="UP000809273"/>
    </source>
</evidence>
<comment type="similarity">
    <text evidence="2">Belongs to the beta-eliminating lyase family.</text>
</comment>
<dbReference type="Gene3D" id="3.40.640.10">
    <property type="entry name" value="Type I PLP-dependent aspartate aminotransferase-like (Major domain)"/>
    <property type="match status" value="2"/>
</dbReference>
<evidence type="ECO:0000313" key="5">
    <source>
        <dbReference type="EMBL" id="MBN1572956.1"/>
    </source>
</evidence>
<evidence type="ECO:0000256" key="2">
    <source>
        <dbReference type="ARBA" id="ARBA00009721"/>
    </source>
</evidence>
<dbReference type="EMBL" id="JAFGIX010000032">
    <property type="protein sequence ID" value="MBN1572956.1"/>
    <property type="molecule type" value="Genomic_DNA"/>
</dbReference>
<comment type="cofactor">
    <cofactor evidence="1">
        <name>pyridoxal 5'-phosphate</name>
        <dbReference type="ChEBI" id="CHEBI:597326"/>
    </cofactor>
</comment>
<sequence length="910" mass="102097">MISEPYKIKEVKKIGAKKPHERWNILKKVHFNVFHVSSDYITFDLVTRGMSSWSHYQKAGFMIGDEAYAGSRNYIHLERSAREVLGLTQIVPTHNGIGAEKLLVTTMLEKGQTVLHNRGRCEGLVPANGGVSINVTGAEAFSYPGPEKFGGNVDTGLLKKLLSEKGKEEIAYIHLETCPAALNGQPISLVNLKEVRELSASRSIPLAVDISHVLENAYWIGKAEGGKRGLMDIVREIIAHSDVVLMDASQDCRSDTGGLIASDDPGCFEKFKNQVVVYEGLHTYGGMTGRAMEVFAVGIEEMEDVKHVEWYASQIGFIYDILRKGGVPVYRGGNGIALDVERFLPHLSADDLPKFVLAASLYILGGLRGSIDGAWEYHARGEGRRVLNLELPRNAYTVNHLLKIADVISSAYGHREEISGLRLLNEPEFVDQAMLEPEHFRLFVSFPEEEDWREGLFEPYKIAIFEPLKITDRDYRVKAIEKAGYNTFLLNSEDVYIDLLTDSGTSAMSSFQWEGMTNSVDTPYSSRHYLDLVAEFSDILGFNYIIPTHQGRAAEQIMSQTMIRPGQIVPGNMYFTTTKLHQEMAGGVFVDVIVDEAHDPTSDYPWKGNVDIGKLEKEIDRVGPKNVAYISFEMSVNMAGGQPFSMGNLKELSHLCQRHGIPIMFDATRCVENAYMVKVRDPEYSEKPVREILREMLSYGDGCTISCKKDFLVNMGGILACNGKELADKFNKMLRVWEGNITNGGLDPKDMEALRRGLLDSLDDDYIRMRIEQTQEFGGRLIEAGVPIVLPPGSHAIFIDARRFLPHIDQDQYPAQALAAAVYVETGVRTMERGNVSKGRNSETGENYRPALELVRCTIPRRVYSNSHFDYVAEGIKRLFDKREQICGLKFIYEPKVLRFFQGRFEPVKS</sequence>
<evidence type="ECO:0000256" key="3">
    <source>
        <dbReference type="ARBA" id="ARBA00022898"/>
    </source>
</evidence>
<dbReference type="Pfam" id="PF01212">
    <property type="entry name" value="Beta_elim_lyase"/>
    <property type="match status" value="2"/>
</dbReference>
<protein>
    <submittedName>
        <fullName evidence="5">Tryptophanase</fullName>
        <ecNumber evidence="5">4.1.99.1</ecNumber>
    </submittedName>
</protein>
<accession>A0A9D8PLY5</accession>
<dbReference type="InterPro" id="IPR015422">
    <property type="entry name" value="PyrdxlP-dep_Trfase_small"/>
</dbReference>
<keyword evidence="3" id="KW-0663">Pyridoxal phosphate</keyword>
<dbReference type="NCBIfam" id="NF009709">
    <property type="entry name" value="PRK13238.1"/>
    <property type="match status" value="2"/>
</dbReference>